<keyword evidence="3" id="KW-1185">Reference proteome</keyword>
<feature type="region of interest" description="Disordered" evidence="1">
    <location>
        <begin position="73"/>
        <end position="101"/>
    </location>
</feature>
<evidence type="ECO:0000256" key="1">
    <source>
        <dbReference type="SAM" id="MobiDB-lite"/>
    </source>
</evidence>
<sequence length="120" mass="13771">MPFKVSNKLASFQKFDVEMNKDHTFLKHLSDTSSQPAQNFSLSPSNYHTQPAQNEAKSPIVCSVRQMSQEAPILFQDDKSQNLKKRGPSQQKPRLKPKRPHKCTVNLLMKQILFDGNKFI</sequence>
<dbReference type="Proteomes" id="UP000276133">
    <property type="component" value="Unassembled WGS sequence"/>
</dbReference>
<dbReference type="AlphaFoldDB" id="A0A3M7SXB5"/>
<gene>
    <name evidence="2" type="ORF">BpHYR1_042503</name>
</gene>
<organism evidence="2 3">
    <name type="scientific">Brachionus plicatilis</name>
    <name type="common">Marine rotifer</name>
    <name type="synonym">Brachionus muelleri</name>
    <dbReference type="NCBI Taxonomy" id="10195"/>
    <lineage>
        <taxon>Eukaryota</taxon>
        <taxon>Metazoa</taxon>
        <taxon>Spiralia</taxon>
        <taxon>Gnathifera</taxon>
        <taxon>Rotifera</taxon>
        <taxon>Eurotatoria</taxon>
        <taxon>Monogononta</taxon>
        <taxon>Pseudotrocha</taxon>
        <taxon>Ploima</taxon>
        <taxon>Brachionidae</taxon>
        <taxon>Brachionus</taxon>
    </lineage>
</organism>
<evidence type="ECO:0000313" key="3">
    <source>
        <dbReference type="Proteomes" id="UP000276133"/>
    </source>
</evidence>
<feature type="compositionally biased region" description="Basic residues" evidence="1">
    <location>
        <begin position="82"/>
        <end position="101"/>
    </location>
</feature>
<proteinExistence type="predicted"/>
<feature type="compositionally biased region" description="Polar residues" evidence="1">
    <location>
        <begin position="31"/>
        <end position="54"/>
    </location>
</feature>
<accession>A0A3M7SXB5</accession>
<dbReference type="EMBL" id="REGN01000651">
    <property type="protein sequence ID" value="RNA40362.1"/>
    <property type="molecule type" value="Genomic_DNA"/>
</dbReference>
<protein>
    <submittedName>
        <fullName evidence="2">Uncharacterized protein</fullName>
    </submittedName>
</protein>
<reference evidence="2 3" key="1">
    <citation type="journal article" date="2018" name="Sci. Rep.">
        <title>Genomic signatures of local adaptation to the degree of environmental predictability in rotifers.</title>
        <authorList>
            <person name="Franch-Gras L."/>
            <person name="Hahn C."/>
            <person name="Garcia-Roger E.M."/>
            <person name="Carmona M.J."/>
            <person name="Serra M."/>
            <person name="Gomez A."/>
        </authorList>
    </citation>
    <scope>NUCLEOTIDE SEQUENCE [LARGE SCALE GENOMIC DNA]</scope>
    <source>
        <strain evidence="2">HYR1</strain>
    </source>
</reference>
<evidence type="ECO:0000313" key="2">
    <source>
        <dbReference type="EMBL" id="RNA40362.1"/>
    </source>
</evidence>
<comment type="caution">
    <text evidence="2">The sequence shown here is derived from an EMBL/GenBank/DDBJ whole genome shotgun (WGS) entry which is preliminary data.</text>
</comment>
<name>A0A3M7SXB5_BRAPC</name>
<feature type="region of interest" description="Disordered" evidence="1">
    <location>
        <begin position="30"/>
        <end position="54"/>
    </location>
</feature>